<dbReference type="Proteomes" id="UP000521227">
    <property type="component" value="Unassembled WGS sequence"/>
</dbReference>
<dbReference type="AlphaFoldDB" id="A0A840N1K7"/>
<proteinExistence type="predicted"/>
<comment type="caution">
    <text evidence="1">The sequence shown here is derived from an EMBL/GenBank/DDBJ whole genome shotgun (WGS) entry which is preliminary data.</text>
</comment>
<protein>
    <submittedName>
        <fullName evidence="1">Uncharacterized protein</fullName>
    </submittedName>
</protein>
<evidence type="ECO:0000313" key="2">
    <source>
        <dbReference type="Proteomes" id="UP000521227"/>
    </source>
</evidence>
<name>A0A840N1K7_9BRAD</name>
<reference evidence="1 2" key="1">
    <citation type="submission" date="2020-08" db="EMBL/GenBank/DDBJ databases">
        <title>Genomic Encyclopedia of Type Strains, Phase IV (KMG-IV): sequencing the most valuable type-strain genomes for metagenomic binning, comparative biology and taxonomic classification.</title>
        <authorList>
            <person name="Goeker M."/>
        </authorList>
    </citation>
    <scope>NUCLEOTIDE SEQUENCE [LARGE SCALE GENOMIC DNA]</scope>
    <source>
        <strain evidence="1 2">DSM 17498</strain>
    </source>
</reference>
<dbReference type="EMBL" id="JACHIJ010000004">
    <property type="protein sequence ID" value="MBB5052822.1"/>
    <property type="molecule type" value="Genomic_DNA"/>
</dbReference>
<sequence length="60" mass="6562">MAFKKGTQVRAPRPDCLVPPKLARLESKAALSVGNQPINRIEMDNVTEIGKTPSTLSQQE</sequence>
<evidence type="ECO:0000313" key="1">
    <source>
        <dbReference type="EMBL" id="MBB5052822.1"/>
    </source>
</evidence>
<organism evidence="1 2">
    <name type="scientific">Afipia massiliensis</name>
    <dbReference type="NCBI Taxonomy" id="211460"/>
    <lineage>
        <taxon>Bacteria</taxon>
        <taxon>Pseudomonadati</taxon>
        <taxon>Pseudomonadota</taxon>
        <taxon>Alphaproteobacteria</taxon>
        <taxon>Hyphomicrobiales</taxon>
        <taxon>Nitrobacteraceae</taxon>
        <taxon>Afipia</taxon>
    </lineage>
</organism>
<accession>A0A840N1K7</accession>
<gene>
    <name evidence="1" type="ORF">HNQ36_002813</name>
</gene>